<dbReference type="AlphaFoldDB" id="A0A2H9TI47"/>
<comment type="caution">
    <text evidence="1">The sequence shown here is derived from an EMBL/GenBank/DDBJ whole genome shotgun (WGS) entry which is preliminary data.</text>
</comment>
<sequence>MTSKPAPLLTIGQVVLDVFDSPVAMPLQESSVKQPAIGSEKLIERITTSQERAKCMNSGIIALKNDLSIARVQLTQLKPAIINQEDSSDLL</sequence>
<protein>
    <submittedName>
        <fullName evidence="1">Uncharacterized protein</fullName>
    </submittedName>
</protein>
<evidence type="ECO:0000313" key="1">
    <source>
        <dbReference type="EMBL" id="PJF17300.1"/>
    </source>
</evidence>
<evidence type="ECO:0000313" key="2">
    <source>
        <dbReference type="Proteomes" id="UP000240830"/>
    </source>
</evidence>
<organism evidence="1 2">
    <name type="scientific">Paramicrosporidium saccamoebae</name>
    <dbReference type="NCBI Taxonomy" id="1246581"/>
    <lineage>
        <taxon>Eukaryota</taxon>
        <taxon>Fungi</taxon>
        <taxon>Fungi incertae sedis</taxon>
        <taxon>Cryptomycota</taxon>
        <taxon>Cryptomycota incertae sedis</taxon>
        <taxon>Paramicrosporidium</taxon>
    </lineage>
</organism>
<proteinExistence type="predicted"/>
<keyword evidence="2" id="KW-1185">Reference proteome</keyword>
<name>A0A2H9TI47_9FUNG</name>
<dbReference type="EMBL" id="MTSL01000178">
    <property type="protein sequence ID" value="PJF17300.1"/>
    <property type="molecule type" value="Genomic_DNA"/>
</dbReference>
<accession>A0A2H9TI47</accession>
<reference evidence="1 2" key="1">
    <citation type="submission" date="2016-10" db="EMBL/GenBank/DDBJ databases">
        <title>The genome of Paramicrosporidium saccamoebae is the missing link in understanding Cryptomycota and Microsporidia evolution.</title>
        <authorList>
            <person name="Quandt C.A."/>
            <person name="Beaudet D."/>
            <person name="Corsaro D."/>
            <person name="Michel R."/>
            <person name="Corradi N."/>
            <person name="James T."/>
        </authorList>
    </citation>
    <scope>NUCLEOTIDE SEQUENCE [LARGE SCALE GENOMIC DNA]</scope>
    <source>
        <strain evidence="1 2">KSL3</strain>
    </source>
</reference>
<dbReference type="Proteomes" id="UP000240830">
    <property type="component" value="Unassembled WGS sequence"/>
</dbReference>
<gene>
    <name evidence="1" type="ORF">PSACC_02832</name>
</gene>